<dbReference type="Pfam" id="PF10011">
    <property type="entry name" value="DUF2254"/>
    <property type="match status" value="1"/>
</dbReference>
<protein>
    <recommendedName>
        <fullName evidence="4">DUF2254 domain-containing protein</fullName>
    </recommendedName>
</protein>
<dbReference type="AlphaFoldDB" id="A0A8S0G3S0"/>
<keyword evidence="1" id="KW-0812">Transmembrane</keyword>
<proteinExistence type="predicted"/>
<dbReference type="Proteomes" id="UP000467488">
    <property type="component" value="Chromosome"/>
</dbReference>
<dbReference type="InterPro" id="IPR018723">
    <property type="entry name" value="DUF2254_membrane"/>
</dbReference>
<evidence type="ECO:0000256" key="1">
    <source>
        <dbReference type="SAM" id="Phobius"/>
    </source>
</evidence>
<evidence type="ECO:0000313" key="3">
    <source>
        <dbReference type="Proteomes" id="UP000467488"/>
    </source>
</evidence>
<evidence type="ECO:0000313" key="2">
    <source>
        <dbReference type="EMBL" id="BBU87189.1"/>
    </source>
</evidence>
<dbReference type="EMBL" id="AP022360">
    <property type="protein sequence ID" value="BBU87189.1"/>
    <property type="molecule type" value="Genomic_DNA"/>
</dbReference>
<keyword evidence="1" id="KW-0472">Membrane</keyword>
<organism evidence="2 3">
    <name type="scientific">Escherichia coli</name>
    <dbReference type="NCBI Taxonomy" id="562"/>
    <lineage>
        <taxon>Bacteria</taxon>
        <taxon>Pseudomonadati</taxon>
        <taxon>Pseudomonadota</taxon>
        <taxon>Gammaproteobacteria</taxon>
        <taxon>Enterobacterales</taxon>
        <taxon>Enterobacteriaceae</taxon>
        <taxon>Escherichia</taxon>
    </lineage>
</organism>
<name>A0A8S0G3S0_ECOLX</name>
<reference evidence="2 3" key="1">
    <citation type="submission" date="2020-01" db="EMBL/GenBank/DDBJ databases">
        <title>Dynamics of blaIMP-6 dissemination in carbapenem resistant Enterobacteriacea isolated from regional surveillance in Osaka, Japan.</title>
        <authorList>
            <person name="Abe R."/>
            <person name="Akeda Y."/>
            <person name="Sugawara Y."/>
            <person name="Yamamoto N."/>
            <person name="Tomono K."/>
            <person name="Takeuchi D."/>
            <person name="Kawahara R."/>
            <person name="Hamada S."/>
        </authorList>
    </citation>
    <scope>NUCLEOTIDE SEQUENCE [LARGE SCALE GENOMIC DNA]</scope>
    <source>
        <strain evidence="2 3">E300</strain>
    </source>
</reference>
<accession>A0A8S0G3S0</accession>
<keyword evidence="1" id="KW-1133">Transmembrane helix</keyword>
<feature type="transmembrane region" description="Helical" evidence="1">
    <location>
        <begin position="9"/>
        <end position="30"/>
    </location>
</feature>
<evidence type="ECO:0008006" key="4">
    <source>
        <dbReference type="Google" id="ProtNLM"/>
    </source>
</evidence>
<gene>
    <name evidence="2" type="ORF">EIMP300_85890</name>
</gene>
<sequence length="61" mass="6647">MLKQTIKKLWFRATLFAIVAIITALLSILFKSMIPESVSVKVGAEAVDNILNILASSMLSP</sequence>